<gene>
    <name evidence="1" type="ORF">EU91_1835</name>
</gene>
<dbReference type="SUPFAM" id="SSF53383">
    <property type="entry name" value="PLP-dependent transferases"/>
    <property type="match status" value="1"/>
</dbReference>
<dbReference type="Gene3D" id="3.90.1150.60">
    <property type="entry name" value="Methioning gamme-lyase, C-terminal domain"/>
    <property type="match status" value="1"/>
</dbReference>
<dbReference type="Pfam" id="PF06838">
    <property type="entry name" value="Met_gamma_lyase"/>
    <property type="match status" value="1"/>
</dbReference>
<evidence type="ECO:0000313" key="2">
    <source>
        <dbReference type="Proteomes" id="UP000030598"/>
    </source>
</evidence>
<dbReference type="InterPro" id="IPR015421">
    <property type="entry name" value="PyrdxlP-dep_Trfase_major"/>
</dbReference>
<dbReference type="OrthoDB" id="9764766at2"/>
<dbReference type="InterPro" id="IPR015424">
    <property type="entry name" value="PyrdxlP-dep_Trfase"/>
</dbReference>
<dbReference type="EMBL" id="JNAH01000008">
    <property type="protein sequence ID" value="KGF85732.1"/>
    <property type="molecule type" value="Genomic_DNA"/>
</dbReference>
<protein>
    <submittedName>
        <fullName evidence="1">Aluminum resistance protein</fullName>
    </submittedName>
</protein>
<dbReference type="eggNOG" id="COG4100">
    <property type="taxonomic scope" value="Bacteria"/>
</dbReference>
<dbReference type="InterPro" id="IPR009651">
    <property type="entry name" value="Met_g_lyase_put"/>
</dbReference>
<proteinExistence type="predicted"/>
<organism evidence="1 2">
    <name type="scientific">Prochlorococcus marinus str. GP2</name>
    <dbReference type="NCBI Taxonomy" id="59925"/>
    <lineage>
        <taxon>Bacteria</taxon>
        <taxon>Bacillati</taxon>
        <taxon>Cyanobacteriota</taxon>
        <taxon>Cyanophyceae</taxon>
        <taxon>Synechococcales</taxon>
        <taxon>Prochlorococcaceae</taxon>
        <taxon>Prochlorococcus</taxon>
    </lineage>
</organism>
<dbReference type="Gene3D" id="3.40.640.10">
    <property type="entry name" value="Type I PLP-dependent aspartate aminotransferase-like (Major domain)"/>
    <property type="match status" value="1"/>
</dbReference>
<dbReference type="PANTHER" id="PTHR46658">
    <property type="entry name" value="CYS OR MET METABOLISM PYRIDOXAL-PHOSPHATE-DEPENDENT ENZYME"/>
    <property type="match status" value="1"/>
</dbReference>
<name>A0A0A1Z805_PROMR</name>
<evidence type="ECO:0000313" key="1">
    <source>
        <dbReference type="EMBL" id="KGF85732.1"/>
    </source>
</evidence>
<dbReference type="PANTHER" id="PTHR46658:SF1">
    <property type="entry name" value="CYS OR MET METABOLISM PYRIDOXAL-PHOSPHATE-DEPENDENT ENZYME"/>
    <property type="match status" value="1"/>
</dbReference>
<dbReference type="STRING" id="59925.EU91_1835"/>
<dbReference type="Proteomes" id="UP000030598">
    <property type="component" value="Unassembled WGS sequence"/>
</dbReference>
<sequence length="430" mass="47099">MTLNNNLKLAENAVLSVEESLSNVFQERSNQVFHKLENILTIFKEEKVSTSHFNQSSGSGHNDISREKIDAVFARLFLAEKAAVRMQFVSGTHAISSVLFGILRPGDVMLSLTGQPYDTLEEVIGIRGGGKGSLKNFEIEYKQINICENFDSFEEKIVHSFKENSYKLVFIQKSCGYSWRKSLTNHQIEKIFSLIHSLDPKCICFVDNCYGELVEDSEPISKGANIIAGSLIKNLGGTIVPTGGYVAGDEELVEMACSRLTSPGIGSSAGINFGLGRLILQGLFLAPQIVHESLKGADMVAAVFKNLGFKVLPEPATYRSDLIQSVRLNNPYLVQKVCQSFQNSSPVDSFLNVVPSSMDGYDSKLLMAGGTFIEGSTSEFSADAPLRDPYNIFVQGGSHIAHIKIALIRLLSELLDEKLISKDSLSPLSP</sequence>
<accession>A0A0A1Z805</accession>
<reference evidence="2" key="1">
    <citation type="journal article" date="2014" name="Sci. Data">
        <title>Genomes of diverse isolates of the marine cyanobacterium Prochlorococcus.</title>
        <authorList>
            <person name="Biller S."/>
            <person name="Berube P."/>
            <person name="Thompson J."/>
            <person name="Kelly L."/>
            <person name="Roggensack S."/>
            <person name="Awad L."/>
            <person name="Roache-Johnson K."/>
            <person name="Ding H."/>
            <person name="Giovannoni S.J."/>
            <person name="Moore L.R."/>
            <person name="Chisholm S.W."/>
        </authorList>
    </citation>
    <scope>NUCLEOTIDE SEQUENCE [LARGE SCALE GENOMIC DNA]</scope>
    <source>
        <strain evidence="2">GP2</strain>
    </source>
</reference>
<comment type="caution">
    <text evidence="1">The sequence shown here is derived from an EMBL/GenBank/DDBJ whole genome shotgun (WGS) entry which is preliminary data.</text>
</comment>
<dbReference type="RefSeq" id="WP_032525178.1">
    <property type="nucleotide sequence ID" value="NZ_CP138934.1"/>
</dbReference>
<dbReference type="AlphaFoldDB" id="A0A0A1Z805"/>